<evidence type="ECO:0000256" key="2">
    <source>
        <dbReference type="PROSITE-ProRule" id="PRU00335"/>
    </source>
</evidence>
<evidence type="ECO:0000313" key="4">
    <source>
        <dbReference type="EMBL" id="OSM07636.1"/>
    </source>
</evidence>
<dbReference type="InterPro" id="IPR009057">
    <property type="entry name" value="Homeodomain-like_sf"/>
</dbReference>
<proteinExistence type="predicted"/>
<dbReference type="EMBL" id="LVJN01000012">
    <property type="protein sequence ID" value="OSM07636.1"/>
    <property type="molecule type" value="Genomic_DNA"/>
</dbReference>
<dbReference type="PROSITE" id="PS50977">
    <property type="entry name" value="HTH_TETR_2"/>
    <property type="match status" value="1"/>
</dbReference>
<accession>A0A1Y2KC88</accession>
<protein>
    <submittedName>
        <fullName evidence="4">Putative TetR family transcriptional regulator</fullName>
    </submittedName>
</protein>
<dbReference type="SUPFAM" id="SSF46689">
    <property type="entry name" value="Homeodomain-like"/>
    <property type="match status" value="1"/>
</dbReference>
<reference evidence="4 5" key="1">
    <citation type="journal article" date="2016" name="BMC Genomics">
        <title>Combined genomic and structural analyses of a cultured magnetotactic bacterium reveals its niche adaptation to a dynamic environment.</title>
        <authorList>
            <person name="Araujo A.C."/>
            <person name="Morillo V."/>
            <person name="Cypriano J."/>
            <person name="Teixeira L.C."/>
            <person name="Leao P."/>
            <person name="Lyra S."/>
            <person name="Almeida L.G."/>
            <person name="Bazylinski D.A."/>
            <person name="Vasconcellos A.T."/>
            <person name="Abreu F."/>
            <person name="Lins U."/>
        </authorList>
    </citation>
    <scope>NUCLEOTIDE SEQUENCE [LARGE SCALE GENOMIC DNA]</scope>
    <source>
        <strain evidence="4 5">IT-1</strain>
    </source>
</reference>
<dbReference type="Pfam" id="PF00440">
    <property type="entry name" value="TetR_N"/>
    <property type="match status" value="1"/>
</dbReference>
<evidence type="ECO:0000259" key="3">
    <source>
        <dbReference type="PROSITE" id="PS50977"/>
    </source>
</evidence>
<dbReference type="SUPFAM" id="SSF48498">
    <property type="entry name" value="Tetracyclin repressor-like, C-terminal domain"/>
    <property type="match status" value="1"/>
</dbReference>
<dbReference type="Gene3D" id="1.10.357.10">
    <property type="entry name" value="Tetracycline Repressor, domain 2"/>
    <property type="match status" value="1"/>
</dbReference>
<dbReference type="PRINTS" id="PR00455">
    <property type="entry name" value="HTHTETR"/>
</dbReference>
<dbReference type="Proteomes" id="UP000194003">
    <property type="component" value="Unassembled WGS sequence"/>
</dbReference>
<keyword evidence="1 2" id="KW-0238">DNA-binding</keyword>
<evidence type="ECO:0000313" key="5">
    <source>
        <dbReference type="Proteomes" id="UP000194003"/>
    </source>
</evidence>
<dbReference type="InterPro" id="IPR001647">
    <property type="entry name" value="HTH_TetR"/>
</dbReference>
<dbReference type="GO" id="GO:0003700">
    <property type="term" value="F:DNA-binding transcription factor activity"/>
    <property type="evidence" value="ECO:0007669"/>
    <property type="project" value="TreeGrafter"/>
</dbReference>
<dbReference type="OrthoDB" id="9808189at2"/>
<dbReference type="PANTHER" id="PTHR30055">
    <property type="entry name" value="HTH-TYPE TRANSCRIPTIONAL REGULATOR RUTR"/>
    <property type="match status" value="1"/>
</dbReference>
<gene>
    <name evidence="4" type="ORF">MAIT1_04605</name>
</gene>
<keyword evidence="5" id="KW-1185">Reference proteome</keyword>
<dbReference type="STRING" id="1434232.MAIT1_04605"/>
<dbReference type="RefSeq" id="WP_085440166.1">
    <property type="nucleotide sequence ID" value="NZ_LVJN01000012.1"/>
</dbReference>
<sequence>MTILNNPKEFSETALSILEHAIPLFAEKGYAGVSMREIAQAVGIRAATIYHHFPNKEALHLGAMALAFADKAEGMAQALSEPGTPQDRLRRLIFRFTELMSRDRNFRLLLQRELMDGDEARLKVLAEKVFKDQFNGLAELAASVSPGCDAHLLAISMAGLVLYHLETGPIRKFLPGGRVEHDDPSVIAGHVTTILLHGMGGCAKP</sequence>
<dbReference type="InterPro" id="IPR050109">
    <property type="entry name" value="HTH-type_TetR-like_transc_reg"/>
</dbReference>
<dbReference type="AlphaFoldDB" id="A0A1Y2KC88"/>
<dbReference type="GO" id="GO:0000976">
    <property type="term" value="F:transcription cis-regulatory region binding"/>
    <property type="evidence" value="ECO:0007669"/>
    <property type="project" value="TreeGrafter"/>
</dbReference>
<name>A0A1Y2KC88_9PROT</name>
<dbReference type="PANTHER" id="PTHR30055:SF219">
    <property type="entry name" value="TRANSCRIPTIONAL REGULATORY PROTEIN"/>
    <property type="match status" value="1"/>
</dbReference>
<evidence type="ECO:0000256" key="1">
    <source>
        <dbReference type="ARBA" id="ARBA00023125"/>
    </source>
</evidence>
<comment type="caution">
    <text evidence="4">The sequence shown here is derived from an EMBL/GenBank/DDBJ whole genome shotgun (WGS) entry which is preliminary data.</text>
</comment>
<feature type="domain" description="HTH tetR-type" evidence="3">
    <location>
        <begin position="11"/>
        <end position="71"/>
    </location>
</feature>
<organism evidence="4 5">
    <name type="scientific">Magnetofaba australis IT-1</name>
    <dbReference type="NCBI Taxonomy" id="1434232"/>
    <lineage>
        <taxon>Bacteria</taxon>
        <taxon>Pseudomonadati</taxon>
        <taxon>Pseudomonadota</taxon>
        <taxon>Magnetococcia</taxon>
        <taxon>Magnetococcales</taxon>
        <taxon>Magnetococcaceae</taxon>
        <taxon>Magnetofaba</taxon>
    </lineage>
</organism>
<dbReference type="InterPro" id="IPR036271">
    <property type="entry name" value="Tet_transcr_reg_TetR-rel_C_sf"/>
</dbReference>
<feature type="DNA-binding region" description="H-T-H motif" evidence="2">
    <location>
        <begin position="34"/>
        <end position="53"/>
    </location>
</feature>